<dbReference type="Gene3D" id="3.20.20.450">
    <property type="entry name" value="EAL domain"/>
    <property type="match status" value="1"/>
</dbReference>
<dbReference type="AlphaFoldDB" id="A0A645ET97"/>
<dbReference type="InterPro" id="IPR035919">
    <property type="entry name" value="EAL_sf"/>
</dbReference>
<gene>
    <name evidence="2" type="ORF">SDC9_150956</name>
</gene>
<evidence type="ECO:0000313" key="2">
    <source>
        <dbReference type="EMBL" id="MPN03724.1"/>
    </source>
</evidence>
<reference evidence="2" key="1">
    <citation type="submission" date="2019-08" db="EMBL/GenBank/DDBJ databases">
        <authorList>
            <person name="Kucharzyk K."/>
            <person name="Murdoch R.W."/>
            <person name="Higgins S."/>
            <person name="Loffler F."/>
        </authorList>
    </citation>
    <scope>NUCLEOTIDE SEQUENCE</scope>
</reference>
<dbReference type="PANTHER" id="PTHR33121">
    <property type="entry name" value="CYCLIC DI-GMP PHOSPHODIESTERASE PDEF"/>
    <property type="match status" value="1"/>
</dbReference>
<dbReference type="InterPro" id="IPR050706">
    <property type="entry name" value="Cyclic-di-GMP_PDE-like"/>
</dbReference>
<dbReference type="CDD" id="cd01948">
    <property type="entry name" value="EAL"/>
    <property type="match status" value="1"/>
</dbReference>
<dbReference type="Pfam" id="PF00563">
    <property type="entry name" value="EAL"/>
    <property type="match status" value="1"/>
</dbReference>
<dbReference type="GO" id="GO:0071111">
    <property type="term" value="F:cyclic-guanylate-specific phosphodiesterase activity"/>
    <property type="evidence" value="ECO:0007669"/>
    <property type="project" value="InterPro"/>
</dbReference>
<feature type="domain" description="EAL" evidence="1">
    <location>
        <begin position="1"/>
        <end position="208"/>
    </location>
</feature>
<comment type="caution">
    <text evidence="2">The sequence shown here is derived from an EMBL/GenBank/DDBJ whole genome shotgun (WGS) entry which is preliminary data.</text>
</comment>
<dbReference type="SMART" id="SM00052">
    <property type="entry name" value="EAL"/>
    <property type="match status" value="1"/>
</dbReference>
<organism evidence="2">
    <name type="scientific">bioreactor metagenome</name>
    <dbReference type="NCBI Taxonomy" id="1076179"/>
    <lineage>
        <taxon>unclassified sequences</taxon>
        <taxon>metagenomes</taxon>
        <taxon>ecological metagenomes</taxon>
    </lineage>
</organism>
<evidence type="ECO:0000259" key="1">
    <source>
        <dbReference type="PROSITE" id="PS50883"/>
    </source>
</evidence>
<dbReference type="PROSITE" id="PS50883">
    <property type="entry name" value="EAL"/>
    <property type="match status" value="1"/>
</dbReference>
<dbReference type="EMBL" id="VSSQ01049652">
    <property type="protein sequence ID" value="MPN03724.1"/>
    <property type="molecule type" value="Genomic_DNA"/>
</dbReference>
<dbReference type="PANTHER" id="PTHR33121:SF71">
    <property type="entry name" value="OXYGEN SENSOR PROTEIN DOSP"/>
    <property type="match status" value="1"/>
</dbReference>
<dbReference type="SUPFAM" id="SSF141868">
    <property type="entry name" value="EAL domain-like"/>
    <property type="match status" value="1"/>
</dbReference>
<sequence length="210" mass="22986">MVPPAEFIPIAESTGLIVDIGHWVMCEAAAQASRWRRDGLPPLSIAVDLSAVQFRNPRLSDRVAQVLDEAGLPAEALELELTEATTMEDPQKAVLIIDQLSARGIAMSIDDFGTGHSSLSYLKRFRVGRLKIDRSFVRDITEDAEDKAIVAAIIQLANNLGMTTIAEGVETAGQLDFLREQGCDAAQGYFFSRPLSASDFERYLSATLMR</sequence>
<protein>
    <submittedName>
        <fullName evidence="2">Putative signaling protein</fullName>
    </submittedName>
</protein>
<dbReference type="InterPro" id="IPR001633">
    <property type="entry name" value="EAL_dom"/>
</dbReference>
<proteinExistence type="predicted"/>
<name>A0A645ET97_9ZZZZ</name>
<accession>A0A645ET97</accession>